<dbReference type="AlphaFoldDB" id="A0A317SSK4"/>
<dbReference type="GO" id="GO:0003676">
    <property type="term" value="F:nucleic acid binding"/>
    <property type="evidence" value="ECO:0007669"/>
    <property type="project" value="InterPro"/>
</dbReference>
<feature type="region of interest" description="Disordered" evidence="1">
    <location>
        <begin position="37"/>
        <end position="87"/>
    </location>
</feature>
<dbReference type="InterPro" id="IPR002156">
    <property type="entry name" value="RNaseH_domain"/>
</dbReference>
<reference evidence="3 4" key="1">
    <citation type="submission" date="2018-03" db="EMBL/GenBank/DDBJ databases">
        <title>Genomes of Pezizomycetes fungi and the evolution of truffles.</title>
        <authorList>
            <person name="Murat C."/>
            <person name="Payen T."/>
            <person name="Noel B."/>
            <person name="Kuo A."/>
            <person name="Martin F.M."/>
        </authorList>
    </citation>
    <scope>NUCLEOTIDE SEQUENCE [LARGE SCALE GENOMIC DNA]</scope>
    <source>
        <strain evidence="3">091103-1</strain>
    </source>
</reference>
<gene>
    <name evidence="3" type="ORF">C7212DRAFT_314542</name>
</gene>
<feature type="compositionally biased region" description="Basic and acidic residues" evidence="1">
    <location>
        <begin position="46"/>
        <end position="57"/>
    </location>
</feature>
<evidence type="ECO:0000256" key="1">
    <source>
        <dbReference type="SAM" id="MobiDB-lite"/>
    </source>
</evidence>
<evidence type="ECO:0000313" key="3">
    <source>
        <dbReference type="EMBL" id="PWW77515.1"/>
    </source>
</evidence>
<dbReference type="InterPro" id="IPR012337">
    <property type="entry name" value="RNaseH-like_sf"/>
</dbReference>
<comment type="caution">
    <text evidence="3">The sequence shown here is derived from an EMBL/GenBank/DDBJ whole genome shotgun (WGS) entry which is preliminary data.</text>
</comment>
<dbReference type="Gene3D" id="3.30.420.10">
    <property type="entry name" value="Ribonuclease H-like superfamily/Ribonuclease H"/>
    <property type="match status" value="1"/>
</dbReference>
<feature type="domain" description="RNase H type-1" evidence="2">
    <location>
        <begin position="1"/>
        <end position="38"/>
    </location>
</feature>
<proteinExistence type="predicted"/>
<dbReference type="Proteomes" id="UP000246991">
    <property type="component" value="Unassembled WGS sequence"/>
</dbReference>
<evidence type="ECO:0000313" key="4">
    <source>
        <dbReference type="Proteomes" id="UP000246991"/>
    </source>
</evidence>
<dbReference type="GO" id="GO:0004523">
    <property type="term" value="F:RNA-DNA hybrid ribonuclease activity"/>
    <property type="evidence" value="ECO:0007669"/>
    <property type="project" value="InterPro"/>
</dbReference>
<dbReference type="SUPFAM" id="SSF53098">
    <property type="entry name" value="Ribonuclease H-like"/>
    <property type="match status" value="1"/>
</dbReference>
<dbReference type="InterPro" id="IPR036397">
    <property type="entry name" value="RNaseH_sf"/>
</dbReference>
<dbReference type="OrthoDB" id="4598536at2759"/>
<evidence type="ECO:0000259" key="2">
    <source>
        <dbReference type="PROSITE" id="PS50879"/>
    </source>
</evidence>
<sequence length="87" mass="10025">MGKELIGNGWEIRLEWIPGHVGLEENEEVDEWAQEGCFEEEEEEKGNEKGKGEENMERILGMGKKGRGILGNRRKRRKRTLGEEIGE</sequence>
<organism evidence="3 4">
    <name type="scientific">Tuber magnatum</name>
    <name type="common">white Piedmont truffle</name>
    <dbReference type="NCBI Taxonomy" id="42249"/>
    <lineage>
        <taxon>Eukaryota</taxon>
        <taxon>Fungi</taxon>
        <taxon>Dikarya</taxon>
        <taxon>Ascomycota</taxon>
        <taxon>Pezizomycotina</taxon>
        <taxon>Pezizomycetes</taxon>
        <taxon>Pezizales</taxon>
        <taxon>Tuberaceae</taxon>
        <taxon>Tuber</taxon>
    </lineage>
</organism>
<dbReference type="EMBL" id="PYWC01000021">
    <property type="protein sequence ID" value="PWW77515.1"/>
    <property type="molecule type" value="Genomic_DNA"/>
</dbReference>
<protein>
    <recommendedName>
        <fullName evidence="2">RNase H type-1 domain-containing protein</fullName>
    </recommendedName>
</protein>
<keyword evidence="4" id="KW-1185">Reference proteome</keyword>
<feature type="compositionally biased region" description="Basic residues" evidence="1">
    <location>
        <begin position="64"/>
        <end position="79"/>
    </location>
</feature>
<accession>A0A317SSK4</accession>
<name>A0A317SSK4_9PEZI</name>
<dbReference type="PROSITE" id="PS50879">
    <property type="entry name" value="RNASE_H_1"/>
    <property type="match status" value="1"/>
</dbReference>